<dbReference type="EMBL" id="CDRZ01000134">
    <property type="protein sequence ID" value="CEO88593.1"/>
    <property type="molecule type" value="Genomic_DNA"/>
</dbReference>
<sequence length="47" mass="5461">MLVTFHPETLTKEGYTKQQLKELTDALGQFPDFQQVSYLPELNQGIY</sequence>
<organism evidence="1 2">
    <name type="scientific">Syntrophaceticus schinkii</name>
    <dbReference type="NCBI Taxonomy" id="499207"/>
    <lineage>
        <taxon>Bacteria</taxon>
        <taxon>Bacillati</taxon>
        <taxon>Bacillota</taxon>
        <taxon>Clostridia</taxon>
        <taxon>Thermoanaerobacterales</taxon>
        <taxon>Thermoanaerobacterales Family III. Incertae Sedis</taxon>
        <taxon>Syntrophaceticus</taxon>
    </lineage>
</organism>
<reference evidence="2" key="1">
    <citation type="submission" date="2015-01" db="EMBL/GenBank/DDBJ databases">
        <authorList>
            <person name="Manzoor Shahid"/>
            <person name="Zubair Saima"/>
        </authorList>
    </citation>
    <scope>NUCLEOTIDE SEQUENCE [LARGE SCALE GENOMIC DNA]</scope>
    <source>
        <strain evidence="2">Sp3</strain>
    </source>
</reference>
<evidence type="ECO:0000313" key="1">
    <source>
        <dbReference type="EMBL" id="CEO88593.1"/>
    </source>
</evidence>
<gene>
    <name evidence="1" type="ORF">SSCH_2190001</name>
</gene>
<accession>A0A0B7MK83</accession>
<dbReference type="AlphaFoldDB" id="A0A0B7MK83"/>
<name>A0A0B7MK83_9FIRM</name>
<dbReference type="Proteomes" id="UP000046155">
    <property type="component" value="Unassembled WGS sequence"/>
</dbReference>
<keyword evidence="2" id="KW-1185">Reference proteome</keyword>
<evidence type="ECO:0000313" key="2">
    <source>
        <dbReference type="Proteomes" id="UP000046155"/>
    </source>
</evidence>
<protein>
    <submittedName>
        <fullName evidence="1">Uncharacterized protein</fullName>
    </submittedName>
</protein>
<proteinExistence type="predicted"/>